<accession>A0A7X9RSU7</accession>
<dbReference type="RefSeq" id="WP_169655883.1">
    <property type="nucleotide sequence ID" value="NZ_JABANE010000012.1"/>
</dbReference>
<name>A0A7X9RSU7_9BACT</name>
<dbReference type="PROSITE" id="PS51257">
    <property type="entry name" value="PROKAR_LIPOPROTEIN"/>
    <property type="match status" value="1"/>
</dbReference>
<proteinExistence type="predicted"/>
<sequence length="127" mass="13760">MKTTLISFIAMAALTSCAPTASLISGANYRNVKLSQTDEAINMKFKSFSGKDNFKINCSEGTTALILKSSHSKGEFNVVIKNENGQIIKQTDNSEYVEQKINLDGTKQVAIEIQGKESSGDLNCSCI</sequence>
<dbReference type="EMBL" id="JABANE010000012">
    <property type="protein sequence ID" value="NME67546.1"/>
    <property type="molecule type" value="Genomic_DNA"/>
</dbReference>
<protein>
    <recommendedName>
        <fullName evidence="4">Lipoprotein</fullName>
    </recommendedName>
</protein>
<reference evidence="2 3" key="1">
    <citation type="submission" date="2020-04" db="EMBL/GenBank/DDBJ databases">
        <title>Flammeovirga sp. SR4, a novel species isolated from seawater.</title>
        <authorList>
            <person name="Wang X."/>
        </authorList>
    </citation>
    <scope>NUCLEOTIDE SEQUENCE [LARGE SCALE GENOMIC DNA]</scope>
    <source>
        <strain evidence="2 3">ATCC 23126</strain>
    </source>
</reference>
<feature type="signal peptide" evidence="1">
    <location>
        <begin position="1"/>
        <end position="21"/>
    </location>
</feature>
<dbReference type="AlphaFoldDB" id="A0A7X9RSU7"/>
<evidence type="ECO:0000313" key="3">
    <source>
        <dbReference type="Proteomes" id="UP000576082"/>
    </source>
</evidence>
<feature type="chain" id="PRO_5030720581" description="Lipoprotein" evidence="1">
    <location>
        <begin position="22"/>
        <end position="127"/>
    </location>
</feature>
<keyword evidence="3" id="KW-1185">Reference proteome</keyword>
<dbReference type="Proteomes" id="UP000576082">
    <property type="component" value="Unassembled WGS sequence"/>
</dbReference>
<evidence type="ECO:0008006" key="4">
    <source>
        <dbReference type="Google" id="ProtNLM"/>
    </source>
</evidence>
<gene>
    <name evidence="2" type="ORF">HHU12_06180</name>
</gene>
<evidence type="ECO:0000313" key="2">
    <source>
        <dbReference type="EMBL" id="NME67546.1"/>
    </source>
</evidence>
<keyword evidence="1" id="KW-0732">Signal</keyword>
<evidence type="ECO:0000256" key="1">
    <source>
        <dbReference type="SAM" id="SignalP"/>
    </source>
</evidence>
<organism evidence="2 3">
    <name type="scientific">Flammeovirga aprica JL-4</name>
    <dbReference type="NCBI Taxonomy" id="694437"/>
    <lineage>
        <taxon>Bacteria</taxon>
        <taxon>Pseudomonadati</taxon>
        <taxon>Bacteroidota</taxon>
        <taxon>Cytophagia</taxon>
        <taxon>Cytophagales</taxon>
        <taxon>Flammeovirgaceae</taxon>
        <taxon>Flammeovirga</taxon>
    </lineage>
</organism>
<comment type="caution">
    <text evidence="2">The sequence shown here is derived from an EMBL/GenBank/DDBJ whole genome shotgun (WGS) entry which is preliminary data.</text>
</comment>